<feature type="compositionally biased region" description="Low complexity" evidence="10">
    <location>
        <begin position="431"/>
        <end position="440"/>
    </location>
</feature>
<protein>
    <recommendedName>
        <fullName evidence="11">C2H2-type domain-containing protein</fullName>
    </recommendedName>
</protein>
<feature type="region of interest" description="Disordered" evidence="10">
    <location>
        <begin position="331"/>
        <end position="354"/>
    </location>
</feature>
<feature type="compositionally biased region" description="Acidic residues" evidence="10">
    <location>
        <begin position="609"/>
        <end position="621"/>
    </location>
</feature>
<evidence type="ECO:0000256" key="4">
    <source>
        <dbReference type="ARBA" id="ARBA00022771"/>
    </source>
</evidence>
<evidence type="ECO:0000313" key="12">
    <source>
        <dbReference type="EMBL" id="TPX56398.1"/>
    </source>
</evidence>
<dbReference type="AlphaFoldDB" id="A0A507DZL2"/>
<dbReference type="PROSITE" id="PS00028">
    <property type="entry name" value="ZINC_FINGER_C2H2_1"/>
    <property type="match status" value="2"/>
</dbReference>
<keyword evidence="4 9" id="KW-0863">Zinc-finger</keyword>
<keyword evidence="5" id="KW-0862">Zinc</keyword>
<keyword evidence="3" id="KW-0677">Repeat</keyword>
<dbReference type="GO" id="GO:0000978">
    <property type="term" value="F:RNA polymerase II cis-regulatory region sequence-specific DNA binding"/>
    <property type="evidence" value="ECO:0007669"/>
    <property type="project" value="TreeGrafter"/>
</dbReference>
<name>A0A507DZL2_9FUNG</name>
<feature type="region of interest" description="Disordered" evidence="10">
    <location>
        <begin position="1"/>
        <end position="20"/>
    </location>
</feature>
<dbReference type="GO" id="GO:0005694">
    <property type="term" value="C:chromosome"/>
    <property type="evidence" value="ECO:0007669"/>
    <property type="project" value="UniProtKB-ARBA"/>
</dbReference>
<dbReference type="Pfam" id="PF13912">
    <property type="entry name" value="zf-C2H2_6"/>
    <property type="match status" value="2"/>
</dbReference>
<evidence type="ECO:0000256" key="2">
    <source>
        <dbReference type="ARBA" id="ARBA00022723"/>
    </source>
</evidence>
<evidence type="ECO:0000256" key="1">
    <source>
        <dbReference type="ARBA" id="ARBA00004123"/>
    </source>
</evidence>
<feature type="region of interest" description="Disordered" evidence="10">
    <location>
        <begin position="428"/>
        <end position="500"/>
    </location>
</feature>
<feature type="region of interest" description="Disordered" evidence="10">
    <location>
        <begin position="375"/>
        <end position="415"/>
    </location>
</feature>
<feature type="region of interest" description="Disordered" evidence="10">
    <location>
        <begin position="585"/>
        <end position="686"/>
    </location>
</feature>
<evidence type="ECO:0000256" key="7">
    <source>
        <dbReference type="ARBA" id="ARBA00023163"/>
    </source>
</evidence>
<dbReference type="PANTHER" id="PTHR24399:SF70">
    <property type="entry name" value="C2H2-TYPE DOMAIN-CONTAINING PROTEIN"/>
    <property type="match status" value="1"/>
</dbReference>
<accession>A0A507DZL2</accession>
<reference evidence="12 13" key="1">
    <citation type="journal article" date="2019" name="Sci. Rep.">
        <title>Comparative genomics of chytrid fungi reveal insights into the obligate biotrophic and pathogenic lifestyle of Synchytrium endobioticum.</title>
        <authorList>
            <person name="van de Vossenberg B.T.L.H."/>
            <person name="Warris S."/>
            <person name="Nguyen H.D.T."/>
            <person name="van Gent-Pelzer M.P.E."/>
            <person name="Joly D.L."/>
            <person name="van de Geest H.C."/>
            <person name="Bonants P.J.M."/>
            <person name="Smith D.S."/>
            <person name="Levesque C.A."/>
            <person name="van der Lee T.A.J."/>
        </authorList>
    </citation>
    <scope>NUCLEOTIDE SEQUENCE [LARGE SCALE GENOMIC DNA]</scope>
    <source>
        <strain evidence="12 13">CBS 809.83</strain>
    </source>
</reference>
<evidence type="ECO:0000256" key="3">
    <source>
        <dbReference type="ARBA" id="ARBA00022737"/>
    </source>
</evidence>
<comment type="subcellular location">
    <subcellularLocation>
        <location evidence="1">Nucleus</location>
    </subcellularLocation>
</comment>
<evidence type="ECO:0000313" key="13">
    <source>
        <dbReference type="Proteomes" id="UP000318582"/>
    </source>
</evidence>
<evidence type="ECO:0000256" key="6">
    <source>
        <dbReference type="ARBA" id="ARBA00023015"/>
    </source>
</evidence>
<dbReference type="InterPro" id="IPR013087">
    <property type="entry name" value="Znf_C2H2_type"/>
</dbReference>
<keyword evidence="6" id="KW-0805">Transcription regulation</keyword>
<dbReference type="PANTHER" id="PTHR24399">
    <property type="entry name" value="ZINC FINGER AND BTB DOMAIN-CONTAINING"/>
    <property type="match status" value="1"/>
</dbReference>
<dbReference type="PROSITE" id="PS50157">
    <property type="entry name" value="ZINC_FINGER_C2H2_2"/>
    <property type="match status" value="3"/>
</dbReference>
<keyword evidence="13" id="KW-1185">Reference proteome</keyword>
<dbReference type="EMBL" id="QEAQ01000076">
    <property type="protein sequence ID" value="TPX56398.1"/>
    <property type="molecule type" value="Genomic_DNA"/>
</dbReference>
<dbReference type="Gene3D" id="3.30.160.60">
    <property type="entry name" value="Classic Zinc Finger"/>
    <property type="match status" value="2"/>
</dbReference>
<evidence type="ECO:0000256" key="5">
    <source>
        <dbReference type="ARBA" id="ARBA00022833"/>
    </source>
</evidence>
<feature type="compositionally biased region" description="Basic and acidic residues" evidence="10">
    <location>
        <begin position="594"/>
        <end position="608"/>
    </location>
</feature>
<evidence type="ECO:0000256" key="8">
    <source>
        <dbReference type="ARBA" id="ARBA00023242"/>
    </source>
</evidence>
<dbReference type="GO" id="GO:0001227">
    <property type="term" value="F:DNA-binding transcription repressor activity, RNA polymerase II-specific"/>
    <property type="evidence" value="ECO:0007669"/>
    <property type="project" value="TreeGrafter"/>
</dbReference>
<feature type="compositionally biased region" description="Polar residues" evidence="10">
    <location>
        <begin position="144"/>
        <end position="165"/>
    </location>
</feature>
<dbReference type="InterPro" id="IPR036236">
    <property type="entry name" value="Znf_C2H2_sf"/>
</dbReference>
<dbReference type="SMART" id="SM00355">
    <property type="entry name" value="ZnF_C2H2"/>
    <property type="match status" value="3"/>
</dbReference>
<proteinExistence type="predicted"/>
<evidence type="ECO:0000259" key="11">
    <source>
        <dbReference type="PROSITE" id="PS50157"/>
    </source>
</evidence>
<feature type="region of interest" description="Disordered" evidence="10">
    <location>
        <begin position="144"/>
        <end position="173"/>
    </location>
</feature>
<feature type="compositionally biased region" description="Basic and acidic residues" evidence="10">
    <location>
        <begin position="443"/>
        <end position="455"/>
    </location>
</feature>
<evidence type="ECO:0000256" key="9">
    <source>
        <dbReference type="PROSITE-ProRule" id="PRU00042"/>
    </source>
</evidence>
<dbReference type="STRING" id="109895.A0A507DZL2"/>
<evidence type="ECO:0000256" key="10">
    <source>
        <dbReference type="SAM" id="MobiDB-lite"/>
    </source>
</evidence>
<gene>
    <name evidence="12" type="ORF">PhCBS80983_g04559</name>
</gene>
<dbReference type="GO" id="GO:0005654">
    <property type="term" value="C:nucleoplasm"/>
    <property type="evidence" value="ECO:0007669"/>
    <property type="project" value="TreeGrafter"/>
</dbReference>
<feature type="domain" description="C2H2-type" evidence="11">
    <location>
        <begin position="574"/>
        <end position="602"/>
    </location>
</feature>
<dbReference type="SUPFAM" id="SSF57667">
    <property type="entry name" value="beta-beta-alpha zinc fingers"/>
    <property type="match status" value="1"/>
</dbReference>
<feature type="domain" description="C2H2-type" evidence="11">
    <location>
        <begin position="546"/>
        <end position="573"/>
    </location>
</feature>
<feature type="domain" description="C2H2-type" evidence="11">
    <location>
        <begin position="508"/>
        <end position="537"/>
    </location>
</feature>
<dbReference type="FunFam" id="3.30.160.60:FF:001732">
    <property type="entry name" value="Zgc:162936"/>
    <property type="match status" value="1"/>
</dbReference>
<sequence>MSVYGPLPSPTAVSHSSPAGVAGPASFLHPHHAFFNNNNNKMHQHLHPLNDYSADFRMLPSNLHLPSPSANLFERSMNALVSNFKGTIAKSSYDNIQPNTTTLPAPHDDWAWENALAGYSNNNNDIDERDLEGQDLLGLFTTAHGNMTPQQQPRYEQQGSGSSDSHLPGQQHALSPATDNLFQLENGQSLLTPGGSLRNDLFTSPQTYDNNDFANYQPYTADDMLPLSHPLDTSEFKNPAFDYIVGSFLDTIESMTPATSFNLNTFDDIVRPVAGSQYDNKPIQYHQDMLLLNFEDVAASIAMKKQPAWASGPLRDDNGQSMDMYQFVQDNQNEQQHQPQQPPAPAPTMRSHFSGADKDANLISQAQANLRRSSIPAANIHPPLRTGPGAGAAASRYSPPKRNPPPPHSQSQYLQQHHLHHAAINSAQLTHSPPSHPSQQHSHRGDRPHPYKKLSDPTLLAKAPVVRSHPPQSQMDVMHMYNTPGTTSYGGSAPPAPPPYHSSNPPIFPCPTPNCSKVFGKYVALTQHLSMHHGTQPMVAQKTKPYHCSMCPQTFSRSHDLKRHYYIHTQEKPYRCKRCSKGFSRRDALRRHEKSVAEGKKVHCREGDPGNDDEEEEDEDGSVTPEDDHSNADELHEQQQQQQHHLATPPAVSTHNGNSTSRARGGSSERRRSKTNSAGAPARQES</sequence>
<dbReference type="GO" id="GO:0008270">
    <property type="term" value="F:zinc ion binding"/>
    <property type="evidence" value="ECO:0007669"/>
    <property type="project" value="UniProtKB-KW"/>
</dbReference>
<organism evidence="12 13">
    <name type="scientific">Powellomyces hirtus</name>
    <dbReference type="NCBI Taxonomy" id="109895"/>
    <lineage>
        <taxon>Eukaryota</taxon>
        <taxon>Fungi</taxon>
        <taxon>Fungi incertae sedis</taxon>
        <taxon>Chytridiomycota</taxon>
        <taxon>Chytridiomycota incertae sedis</taxon>
        <taxon>Chytridiomycetes</taxon>
        <taxon>Spizellomycetales</taxon>
        <taxon>Powellomycetaceae</taxon>
        <taxon>Powellomyces</taxon>
    </lineage>
</organism>
<keyword evidence="2" id="KW-0479">Metal-binding</keyword>
<comment type="caution">
    <text evidence="12">The sequence shown here is derived from an EMBL/GenBank/DDBJ whole genome shotgun (WGS) entry which is preliminary data.</text>
</comment>
<keyword evidence="7" id="KW-0804">Transcription</keyword>
<keyword evidence="8" id="KW-0539">Nucleus</keyword>
<dbReference type="Proteomes" id="UP000318582">
    <property type="component" value="Unassembled WGS sequence"/>
</dbReference>
<feature type="compositionally biased region" description="Basic and acidic residues" evidence="10">
    <location>
        <begin position="626"/>
        <end position="637"/>
    </location>
</feature>
<dbReference type="GO" id="GO:0045893">
    <property type="term" value="P:positive regulation of DNA-templated transcription"/>
    <property type="evidence" value="ECO:0007669"/>
    <property type="project" value="UniProtKB-ARBA"/>
</dbReference>